<evidence type="ECO:0000256" key="1">
    <source>
        <dbReference type="SAM" id="MobiDB-lite"/>
    </source>
</evidence>
<evidence type="ECO:0000313" key="3">
    <source>
        <dbReference type="Proteomes" id="UP000606396"/>
    </source>
</evidence>
<evidence type="ECO:0000313" key="2">
    <source>
        <dbReference type="EMBL" id="MBD2615648.1"/>
    </source>
</evidence>
<accession>A0ABR8HIG9</accession>
<organism evidence="2 3">
    <name type="scientific">Nostoc punctiforme FACHB-252</name>
    <dbReference type="NCBI Taxonomy" id="1357509"/>
    <lineage>
        <taxon>Bacteria</taxon>
        <taxon>Bacillati</taxon>
        <taxon>Cyanobacteriota</taxon>
        <taxon>Cyanophyceae</taxon>
        <taxon>Nostocales</taxon>
        <taxon>Nostocaceae</taxon>
        <taxon>Nostoc</taxon>
    </lineage>
</organism>
<dbReference type="RefSeq" id="WP_185564664.1">
    <property type="nucleotide sequence ID" value="NZ_JACJTC010000028.1"/>
</dbReference>
<protein>
    <submittedName>
        <fullName evidence="2">Uncharacterized protein</fullName>
    </submittedName>
</protein>
<feature type="region of interest" description="Disordered" evidence="1">
    <location>
        <begin position="170"/>
        <end position="189"/>
    </location>
</feature>
<name>A0ABR8HIG9_NOSPU</name>
<dbReference type="EMBL" id="JACJTC010000028">
    <property type="protein sequence ID" value="MBD2615648.1"/>
    <property type="molecule type" value="Genomic_DNA"/>
</dbReference>
<reference evidence="2 3" key="1">
    <citation type="journal article" date="2020" name="ISME J.">
        <title>Comparative genomics reveals insights into cyanobacterial evolution and habitat adaptation.</title>
        <authorList>
            <person name="Chen M.Y."/>
            <person name="Teng W.K."/>
            <person name="Zhao L."/>
            <person name="Hu C.X."/>
            <person name="Zhou Y.K."/>
            <person name="Han B.P."/>
            <person name="Song L.R."/>
            <person name="Shu W.S."/>
        </authorList>
    </citation>
    <scope>NUCLEOTIDE SEQUENCE [LARGE SCALE GENOMIC DNA]</scope>
    <source>
        <strain evidence="2 3">FACHB-252</strain>
    </source>
</reference>
<proteinExistence type="predicted"/>
<gene>
    <name evidence="2" type="ORF">H6G94_31100</name>
</gene>
<keyword evidence="3" id="KW-1185">Reference proteome</keyword>
<dbReference type="Proteomes" id="UP000606396">
    <property type="component" value="Unassembled WGS sequence"/>
</dbReference>
<comment type="caution">
    <text evidence="2">The sequence shown here is derived from an EMBL/GenBank/DDBJ whole genome shotgun (WGS) entry which is preliminary data.</text>
</comment>
<sequence length="288" mass="32268">MNTEIKLGLGNPPLPVYLYVKKLEINGQVYGWYNFDVALDKQTPIPQRALTGYISEIQLTDKDYKGKDNLKLDIFILADELYVVRSGIETNFTKSFLLAASVVEDFSRPVTIVANPGEENVVFCALYDALAKTKIRRDWDANADWAGLIQQIQSKLSTSPKYNLDEDENDNAVLQTPSPSKPKPAAVHPQDLRIKQVRTLTNYPVDLIKEWLQFQNVSFPSELPVSVVDKLVRDICFAWAADKVDSNTATSSYQQQVLGAVANGTPEIEAIRQWMNYVAGLKTPAAIR</sequence>